<dbReference type="AlphaFoldDB" id="E2A8X4"/>
<gene>
    <name evidence="7" type="ORF">EAG_12932</name>
</gene>
<dbReference type="OMA" id="WIPYSDA"/>
<dbReference type="PANTHER" id="PTHR46927:SF3">
    <property type="entry name" value="THAP-TYPE DOMAIN-CONTAINING PROTEIN"/>
    <property type="match status" value="1"/>
</dbReference>
<evidence type="ECO:0000256" key="4">
    <source>
        <dbReference type="ARBA" id="ARBA00023125"/>
    </source>
</evidence>
<dbReference type="EMBL" id="GL437680">
    <property type="protein sequence ID" value="EFN70117.1"/>
    <property type="molecule type" value="Genomic_DNA"/>
</dbReference>
<evidence type="ECO:0000256" key="2">
    <source>
        <dbReference type="ARBA" id="ARBA00022771"/>
    </source>
</evidence>
<dbReference type="PROSITE" id="PS50950">
    <property type="entry name" value="ZF_THAP"/>
    <property type="match status" value="1"/>
</dbReference>
<keyword evidence="4 5" id="KW-0238">DNA-binding</keyword>
<dbReference type="InterPro" id="IPR052224">
    <property type="entry name" value="THAP_domain_protein"/>
</dbReference>
<proteinExistence type="predicted"/>
<accession>E2A8X4</accession>
<feature type="domain" description="THAP-type" evidence="6">
    <location>
        <begin position="1"/>
        <end position="59"/>
    </location>
</feature>
<feature type="non-terminal residue" evidence="7">
    <location>
        <position position="59"/>
    </location>
</feature>
<organism evidence="8">
    <name type="scientific">Camponotus floridanus</name>
    <name type="common">Florida carpenter ant</name>
    <dbReference type="NCBI Taxonomy" id="104421"/>
    <lineage>
        <taxon>Eukaryota</taxon>
        <taxon>Metazoa</taxon>
        <taxon>Ecdysozoa</taxon>
        <taxon>Arthropoda</taxon>
        <taxon>Hexapoda</taxon>
        <taxon>Insecta</taxon>
        <taxon>Pterygota</taxon>
        <taxon>Neoptera</taxon>
        <taxon>Endopterygota</taxon>
        <taxon>Hymenoptera</taxon>
        <taxon>Apocrita</taxon>
        <taxon>Aculeata</taxon>
        <taxon>Formicoidea</taxon>
        <taxon>Formicidae</taxon>
        <taxon>Formicinae</taxon>
        <taxon>Camponotus</taxon>
    </lineage>
</organism>
<evidence type="ECO:0000256" key="1">
    <source>
        <dbReference type="ARBA" id="ARBA00022723"/>
    </source>
</evidence>
<dbReference type="Pfam" id="PF05485">
    <property type="entry name" value="THAP"/>
    <property type="match status" value="1"/>
</dbReference>
<dbReference type="Proteomes" id="UP000000311">
    <property type="component" value="Unassembled WGS sequence"/>
</dbReference>
<name>E2A8X4_CAMFO</name>
<dbReference type="InterPro" id="IPR006612">
    <property type="entry name" value="THAP_Znf"/>
</dbReference>
<evidence type="ECO:0000256" key="5">
    <source>
        <dbReference type="PROSITE-ProRule" id="PRU00309"/>
    </source>
</evidence>
<evidence type="ECO:0000313" key="7">
    <source>
        <dbReference type="EMBL" id="EFN70117.1"/>
    </source>
</evidence>
<keyword evidence="1" id="KW-0479">Metal-binding</keyword>
<keyword evidence="3" id="KW-0862">Zinc</keyword>
<dbReference type="GO" id="GO:0008270">
    <property type="term" value="F:zinc ion binding"/>
    <property type="evidence" value="ECO:0007669"/>
    <property type="project" value="UniProtKB-KW"/>
</dbReference>
<dbReference type="PANTHER" id="PTHR46927">
    <property type="entry name" value="AGAP005574-PA"/>
    <property type="match status" value="1"/>
</dbReference>
<dbReference type="GO" id="GO:0003677">
    <property type="term" value="F:DNA binding"/>
    <property type="evidence" value="ECO:0007669"/>
    <property type="project" value="UniProtKB-UniRule"/>
</dbReference>
<evidence type="ECO:0000259" key="6">
    <source>
        <dbReference type="PROSITE" id="PS50950"/>
    </source>
</evidence>
<feature type="non-terminal residue" evidence="7">
    <location>
        <position position="1"/>
    </location>
</feature>
<dbReference type="SUPFAM" id="SSF57716">
    <property type="entry name" value="Glucocorticoid receptor-like (DNA-binding domain)"/>
    <property type="match status" value="1"/>
</dbReference>
<protein>
    <recommendedName>
        <fullName evidence="6">THAP-type domain-containing protein</fullName>
    </recommendedName>
</protein>
<evidence type="ECO:0000313" key="8">
    <source>
        <dbReference type="Proteomes" id="UP000000311"/>
    </source>
</evidence>
<sequence length="59" mass="7132">FRFPFKNKEIIKYCIAATGRDNWIPYSDARICNMHFVHDDYYDINSNKKRYLKPNAMPT</sequence>
<evidence type="ECO:0000256" key="3">
    <source>
        <dbReference type="ARBA" id="ARBA00022833"/>
    </source>
</evidence>
<keyword evidence="8" id="KW-1185">Reference proteome</keyword>
<reference evidence="7 8" key="1">
    <citation type="journal article" date="2010" name="Science">
        <title>Genomic comparison of the ants Camponotus floridanus and Harpegnathos saltator.</title>
        <authorList>
            <person name="Bonasio R."/>
            <person name="Zhang G."/>
            <person name="Ye C."/>
            <person name="Mutti N.S."/>
            <person name="Fang X."/>
            <person name="Qin N."/>
            <person name="Donahue G."/>
            <person name="Yang P."/>
            <person name="Li Q."/>
            <person name="Li C."/>
            <person name="Zhang P."/>
            <person name="Huang Z."/>
            <person name="Berger S.L."/>
            <person name="Reinberg D."/>
            <person name="Wang J."/>
            <person name="Liebig J."/>
        </authorList>
    </citation>
    <scope>NUCLEOTIDE SEQUENCE [LARGE SCALE GENOMIC DNA]</scope>
    <source>
        <strain evidence="8">C129</strain>
    </source>
</reference>
<dbReference type="InParanoid" id="E2A8X4"/>
<keyword evidence="2 5" id="KW-0863">Zinc-finger</keyword>